<organism evidence="3 4">
    <name type="scientific">Humibacillus xanthopallidus</name>
    <dbReference type="NCBI Taxonomy" id="412689"/>
    <lineage>
        <taxon>Bacteria</taxon>
        <taxon>Bacillati</taxon>
        <taxon>Actinomycetota</taxon>
        <taxon>Actinomycetes</taxon>
        <taxon>Micrococcales</taxon>
        <taxon>Intrasporangiaceae</taxon>
        <taxon>Humibacillus</taxon>
    </lineage>
</organism>
<comment type="similarity">
    <text evidence="1 2">Belongs to the cytochrome P450 family.</text>
</comment>
<dbReference type="InterPro" id="IPR001128">
    <property type="entry name" value="Cyt_P450"/>
</dbReference>
<evidence type="ECO:0000256" key="2">
    <source>
        <dbReference type="RuleBase" id="RU000461"/>
    </source>
</evidence>
<dbReference type="Gene3D" id="1.10.630.10">
    <property type="entry name" value="Cytochrome P450"/>
    <property type="match status" value="1"/>
</dbReference>
<evidence type="ECO:0000313" key="4">
    <source>
        <dbReference type="Proteomes" id="UP000316747"/>
    </source>
</evidence>
<dbReference type="SUPFAM" id="SSF48264">
    <property type="entry name" value="Cytochrome P450"/>
    <property type="match status" value="1"/>
</dbReference>
<dbReference type="GO" id="GO:0004497">
    <property type="term" value="F:monooxygenase activity"/>
    <property type="evidence" value="ECO:0007669"/>
    <property type="project" value="UniProtKB-KW"/>
</dbReference>
<evidence type="ECO:0000256" key="1">
    <source>
        <dbReference type="ARBA" id="ARBA00010617"/>
    </source>
</evidence>
<dbReference type="PANTHER" id="PTHR46696:SF1">
    <property type="entry name" value="CYTOCHROME P450 YJIB-RELATED"/>
    <property type="match status" value="1"/>
</dbReference>
<dbReference type="PROSITE" id="PS00086">
    <property type="entry name" value="CYTOCHROME_P450"/>
    <property type="match status" value="1"/>
</dbReference>
<comment type="caution">
    <text evidence="3">The sequence shown here is derived from an EMBL/GenBank/DDBJ whole genome shotgun (WGS) entry which is preliminary data.</text>
</comment>
<dbReference type="GO" id="GO:0020037">
    <property type="term" value="F:heme binding"/>
    <property type="evidence" value="ECO:0007669"/>
    <property type="project" value="InterPro"/>
</dbReference>
<keyword evidence="2" id="KW-0560">Oxidoreductase</keyword>
<reference evidence="3 4" key="1">
    <citation type="submission" date="2019-06" db="EMBL/GenBank/DDBJ databases">
        <title>Genome sequencing of plant associated microbes to promote plant fitness in Sorghum bicolor and Oryza sativa.</title>
        <authorList>
            <person name="Coleman-Derr D."/>
        </authorList>
    </citation>
    <scope>NUCLEOTIDE SEQUENCE [LARGE SCALE GENOMIC DNA]</scope>
    <source>
        <strain evidence="3 4">KV-663</strain>
    </source>
</reference>
<accession>A0A543HWI7</accession>
<protein>
    <submittedName>
        <fullName evidence="3">Cytochrome P450</fullName>
    </submittedName>
</protein>
<dbReference type="PRINTS" id="PR00385">
    <property type="entry name" value="P450"/>
</dbReference>
<keyword evidence="2" id="KW-0349">Heme</keyword>
<dbReference type="GO" id="GO:0016705">
    <property type="term" value="F:oxidoreductase activity, acting on paired donors, with incorporation or reduction of molecular oxygen"/>
    <property type="evidence" value="ECO:0007669"/>
    <property type="project" value="InterPro"/>
</dbReference>
<dbReference type="GO" id="GO:0005506">
    <property type="term" value="F:iron ion binding"/>
    <property type="evidence" value="ECO:0007669"/>
    <property type="project" value="InterPro"/>
</dbReference>
<gene>
    <name evidence="3" type="ORF">FBY41_2693</name>
</gene>
<keyword evidence="2" id="KW-0408">Iron</keyword>
<dbReference type="CDD" id="cd00302">
    <property type="entry name" value="cytochrome_P450"/>
    <property type="match status" value="1"/>
</dbReference>
<dbReference type="Pfam" id="PF00067">
    <property type="entry name" value="p450"/>
    <property type="match status" value="1"/>
</dbReference>
<sequence>MAGRHERTVIRSASPALGALVSAARLGPRILRVPRLGWVVRDPVLIRELLVDHRSTSLLGEGGVGHLWSQVLGDWVEDLFDGAGHHSLRTRARDLFTEAAAHDLVAPAASPVTALMTQRLMAGTTVDIADLARVLVGRIVVAMLGIDVTTFLAEADAAGLDHGDDWGAYRLVFARGEELAALALGTQSDTTLAPATVDRARQILEGLTAGVPRAYRTAPESTVLGRCRALGVTEQEATGLASLLLVAGTETAASAIARTAALLADTGQAARLATATGSDRDDLVEVAVREGLRVTTPAPVIGRHITRDVTVGGRTLRAGDRVLALTYVANTAPGAFDLDRPYLPDNRHLWFGAGRHLCLGAAVARAELRQVISALAAAGPWTVVDREAARRVLIPTYRRLVVRRVA</sequence>
<proteinExistence type="inferred from homology"/>
<evidence type="ECO:0000313" key="3">
    <source>
        <dbReference type="EMBL" id="TQM62655.1"/>
    </source>
</evidence>
<dbReference type="PANTHER" id="PTHR46696">
    <property type="entry name" value="P450, PUTATIVE (EUROFUNG)-RELATED"/>
    <property type="match status" value="1"/>
</dbReference>
<keyword evidence="2" id="KW-0503">Monooxygenase</keyword>
<keyword evidence="2" id="KW-0479">Metal-binding</keyword>
<dbReference type="AlphaFoldDB" id="A0A543HWI7"/>
<dbReference type="InterPro" id="IPR036396">
    <property type="entry name" value="Cyt_P450_sf"/>
</dbReference>
<dbReference type="Proteomes" id="UP000316747">
    <property type="component" value="Unassembled WGS sequence"/>
</dbReference>
<dbReference type="EMBL" id="VFPM01000002">
    <property type="protein sequence ID" value="TQM62655.1"/>
    <property type="molecule type" value="Genomic_DNA"/>
</dbReference>
<dbReference type="InterPro" id="IPR017972">
    <property type="entry name" value="Cyt_P450_CS"/>
</dbReference>
<name>A0A543HWI7_9MICO</name>
<keyword evidence="4" id="KW-1185">Reference proteome</keyword>